<name>A0A7V5PMH2_CALAY</name>
<gene>
    <name evidence="3" type="ORF">ENJ89_01290</name>
</gene>
<comment type="caution">
    <text evidence="3">The sequence shown here is derived from an EMBL/GenBank/DDBJ whole genome shotgun (WGS) entry which is preliminary data.</text>
</comment>
<accession>A0A7V5PMH2</accession>
<dbReference type="EMBL" id="DROD01000094">
    <property type="protein sequence ID" value="HHJ51802.1"/>
    <property type="molecule type" value="Genomic_DNA"/>
</dbReference>
<dbReference type="InterPro" id="IPR033803">
    <property type="entry name" value="CBD-like_Golvesin-Xly"/>
</dbReference>
<feature type="non-terminal residue" evidence="3">
    <location>
        <position position="458"/>
    </location>
</feature>
<evidence type="ECO:0000259" key="2">
    <source>
        <dbReference type="Pfam" id="PF25275"/>
    </source>
</evidence>
<dbReference type="Pfam" id="PF25275">
    <property type="entry name" value="Golvesin_C"/>
    <property type="match status" value="1"/>
</dbReference>
<protein>
    <submittedName>
        <fullName evidence="3">Xanthan lyase</fullName>
    </submittedName>
</protein>
<evidence type="ECO:0000256" key="1">
    <source>
        <dbReference type="SAM" id="MobiDB-lite"/>
    </source>
</evidence>
<feature type="region of interest" description="Disordered" evidence="1">
    <location>
        <begin position="243"/>
        <end position="263"/>
    </location>
</feature>
<feature type="domain" description="Golvesin/Xly CBD-like" evidence="2">
    <location>
        <begin position="288"/>
        <end position="394"/>
    </location>
</feature>
<reference evidence="3" key="1">
    <citation type="journal article" date="2020" name="mSystems">
        <title>Genome- and Community-Level Interaction Insights into Carbon Utilization and Element Cycling Functions of Hydrothermarchaeota in Hydrothermal Sediment.</title>
        <authorList>
            <person name="Zhou Z."/>
            <person name="Liu Y."/>
            <person name="Xu W."/>
            <person name="Pan J."/>
            <person name="Luo Z.H."/>
            <person name="Li M."/>
        </authorList>
    </citation>
    <scope>NUCLEOTIDE SEQUENCE [LARGE SCALE GENOMIC DNA]</scope>
    <source>
        <strain evidence="3">HyVt-527</strain>
    </source>
</reference>
<dbReference type="GO" id="GO:0016829">
    <property type="term" value="F:lyase activity"/>
    <property type="evidence" value="ECO:0007669"/>
    <property type="project" value="UniProtKB-KW"/>
</dbReference>
<proteinExistence type="predicted"/>
<keyword evidence="3" id="KW-0456">Lyase</keyword>
<organism evidence="3">
    <name type="scientific">Caldithrix abyssi</name>
    <dbReference type="NCBI Taxonomy" id="187145"/>
    <lineage>
        <taxon>Bacteria</taxon>
        <taxon>Pseudomonadati</taxon>
        <taxon>Calditrichota</taxon>
        <taxon>Calditrichia</taxon>
        <taxon>Calditrichales</taxon>
        <taxon>Calditrichaceae</taxon>
        <taxon>Caldithrix</taxon>
    </lineage>
</organism>
<dbReference type="AlphaFoldDB" id="A0A7V5PMH2"/>
<sequence length="458" mass="51905">MAKKNVLFLILTLILLFRCAPKMVKKPLYDYSGMTREQIKVHKKIEKFITVAQKTGHPLKLSPRTRIDSLRIDKKRKQLVVDFNKAFSYTALRPENVARTYSLVKELLGRKYRDYRLVLRSLQVPIRELIPNFFRKSPHEYDLHRLARPAPRPPQLVRPVRDWQAPAGLQGMNVAVWNSHGWYFNRSVGRWEWQRPRLFETVEDLLSTSFVLPYLVPMLENAGANVFLPRERDVQTHQVVVDNDGGSGGQSFSEQNKDAEHQWQTGEEPGFAVGSGVYPDSMNPFRLGTYRRTMSDTVVTASVIWTPDIPADGEYAVYISFHAADSNVTDARYTVRHAGGESAFLVNQQIGGSTWVYLGTFKFLKGLHPETGSVVLTNQSAQAGLTVTADAVRFGGGMGNIAREGKVSGRPRFIEGARYYLQYAGFPDSLVYDLNGGRNDYKDDYQGRPEFVNYLKGA</sequence>
<evidence type="ECO:0000313" key="3">
    <source>
        <dbReference type="EMBL" id="HHJ51802.1"/>
    </source>
</evidence>
<dbReference type="Proteomes" id="UP000886124">
    <property type="component" value="Unassembled WGS sequence"/>
</dbReference>